<keyword evidence="4 12" id="KW-0479">Metal-binding</keyword>
<evidence type="ECO:0000256" key="10">
    <source>
        <dbReference type="PIRSR" id="PIRSR038994-1"/>
    </source>
</evidence>
<evidence type="ECO:0000256" key="3">
    <source>
        <dbReference type="ARBA" id="ARBA00018029"/>
    </source>
</evidence>
<sequence>MKAIYNANVIQGNAILPHHAVLFTEKILAVVPDASLAAYSVGESYDAAGQYLSPGFVDIHIHGSAGSDTMDKNNQALDRVSESIARTGVTSFLPTTMTMDLSRIETALDHIRTRMNPEQEKKGAEILGAHLEGPFISQTYKGAQSATYILSPDFNKIKQYTDIIRIVTLAPELDGSIPFIEECRRHNIIASIGHSAAEYEEAMAAIAAGASHITHTFNALTPLNHRKPGVVGAAMDSDVTCELIVDNLHVHPAAQRILLKTKGINKIILVTDAMRACLLEDGEYDLGGQTVFVKNNEARLPGGVIAGSVLKLNEAVYNFRQNTGLPLTDVLKAVTVNPAARIGVYDRKGSLDAGKDADMVLFDDQIAISKTFVKGSLIWRRDEQ</sequence>
<accession>A0A498R1W4</accession>
<keyword evidence="5 9" id="KW-0378">Hydrolase</keyword>
<feature type="domain" description="Amidohydrolase-related" evidence="13">
    <location>
        <begin position="51"/>
        <end position="376"/>
    </location>
</feature>
<protein>
    <recommendedName>
        <fullName evidence="3">N-acetylglucosamine-6-phosphate deacetylase</fullName>
        <ecNumber evidence="2">3.5.1.25</ecNumber>
    </recommendedName>
</protein>
<evidence type="ECO:0000256" key="1">
    <source>
        <dbReference type="ARBA" id="ARBA00010716"/>
    </source>
</evidence>
<dbReference type="SUPFAM" id="SSF51556">
    <property type="entry name" value="Metallo-dependent hydrolases"/>
    <property type="match status" value="1"/>
</dbReference>
<dbReference type="InterPro" id="IPR011059">
    <property type="entry name" value="Metal-dep_hydrolase_composite"/>
</dbReference>
<dbReference type="GO" id="GO:0046872">
    <property type="term" value="F:metal ion binding"/>
    <property type="evidence" value="ECO:0007669"/>
    <property type="project" value="UniProtKB-KW"/>
</dbReference>
<dbReference type="Gene3D" id="2.30.40.10">
    <property type="entry name" value="Urease, subunit C, domain 1"/>
    <property type="match status" value="1"/>
</dbReference>
<dbReference type="SUPFAM" id="SSF51338">
    <property type="entry name" value="Composite domain of metallo-dependent hydrolases"/>
    <property type="match status" value="1"/>
</dbReference>
<keyword evidence="6 9" id="KW-0119">Carbohydrate metabolism</keyword>
<name>A0A498R1W4_9FIRM</name>
<comment type="catalytic activity">
    <reaction evidence="7">
        <text>N-acetyl-D-glucosamine 6-phosphate + H2O = D-glucosamine 6-phosphate + acetate</text>
        <dbReference type="Rhea" id="RHEA:22936"/>
        <dbReference type="ChEBI" id="CHEBI:15377"/>
        <dbReference type="ChEBI" id="CHEBI:30089"/>
        <dbReference type="ChEBI" id="CHEBI:57513"/>
        <dbReference type="ChEBI" id="CHEBI:58725"/>
        <dbReference type="EC" id="3.5.1.25"/>
    </reaction>
</comment>
<feature type="binding site" evidence="12">
    <location>
        <position position="194"/>
    </location>
    <ligand>
        <name>Zn(2+)</name>
        <dbReference type="ChEBI" id="CHEBI:29105"/>
    </ligand>
</feature>
<keyword evidence="15" id="KW-1185">Reference proteome</keyword>
<dbReference type="EMBL" id="UPPP01000055">
    <property type="protein sequence ID" value="VBB05371.1"/>
    <property type="molecule type" value="Genomic_DNA"/>
</dbReference>
<evidence type="ECO:0000256" key="6">
    <source>
        <dbReference type="ARBA" id="ARBA00023277"/>
    </source>
</evidence>
<evidence type="ECO:0000256" key="4">
    <source>
        <dbReference type="ARBA" id="ARBA00022723"/>
    </source>
</evidence>
<evidence type="ECO:0000313" key="15">
    <source>
        <dbReference type="Proteomes" id="UP000277811"/>
    </source>
</evidence>
<evidence type="ECO:0000256" key="9">
    <source>
        <dbReference type="PIRNR" id="PIRNR038994"/>
    </source>
</evidence>
<feature type="binding site" evidence="12">
    <location>
        <position position="132"/>
    </location>
    <ligand>
        <name>Zn(2+)</name>
        <dbReference type="ChEBI" id="CHEBI:29105"/>
    </ligand>
</feature>
<dbReference type="PANTHER" id="PTHR11113">
    <property type="entry name" value="N-ACETYLGLUCOSAMINE-6-PHOSPHATE DEACETYLASE"/>
    <property type="match status" value="1"/>
</dbReference>
<dbReference type="Proteomes" id="UP000277811">
    <property type="component" value="Unassembled WGS sequence"/>
</dbReference>
<dbReference type="CDD" id="cd00854">
    <property type="entry name" value="NagA"/>
    <property type="match status" value="1"/>
</dbReference>
<proteinExistence type="inferred from homology"/>
<dbReference type="PANTHER" id="PTHR11113:SF14">
    <property type="entry name" value="N-ACETYLGLUCOSAMINE-6-PHOSPHATE DEACETYLASE"/>
    <property type="match status" value="1"/>
</dbReference>
<dbReference type="NCBIfam" id="TIGR00221">
    <property type="entry name" value="nagA"/>
    <property type="match status" value="1"/>
</dbReference>
<feature type="active site" description="Proton donor/acceptor" evidence="10">
    <location>
        <position position="272"/>
    </location>
</feature>
<dbReference type="EC" id="3.5.1.25" evidence="2"/>
<dbReference type="Gene3D" id="3.20.20.140">
    <property type="entry name" value="Metal-dependent hydrolases"/>
    <property type="match status" value="1"/>
</dbReference>
<dbReference type="GO" id="GO:0006046">
    <property type="term" value="P:N-acetylglucosamine catabolic process"/>
    <property type="evidence" value="ECO:0007669"/>
    <property type="project" value="TreeGrafter"/>
</dbReference>
<feature type="binding site" evidence="11">
    <location>
        <position position="226"/>
    </location>
    <ligand>
        <name>substrate</name>
    </ligand>
</feature>
<evidence type="ECO:0000256" key="2">
    <source>
        <dbReference type="ARBA" id="ARBA00011899"/>
    </source>
</evidence>
<dbReference type="PIRSF" id="PIRSF038994">
    <property type="entry name" value="NagA"/>
    <property type="match status" value="1"/>
</dbReference>
<dbReference type="AlphaFoldDB" id="A0A498R1W4"/>
<evidence type="ECO:0000256" key="11">
    <source>
        <dbReference type="PIRSR" id="PIRSR038994-2"/>
    </source>
</evidence>
<evidence type="ECO:0000256" key="7">
    <source>
        <dbReference type="ARBA" id="ARBA00047647"/>
    </source>
</evidence>
<dbReference type="OrthoDB" id="9776488at2"/>
<organism evidence="14 15">
    <name type="scientific">Lucifera butyrica</name>
    <dbReference type="NCBI Taxonomy" id="1351585"/>
    <lineage>
        <taxon>Bacteria</taxon>
        <taxon>Bacillati</taxon>
        <taxon>Bacillota</taxon>
        <taxon>Negativicutes</taxon>
        <taxon>Veillonellales</taxon>
        <taxon>Veillonellaceae</taxon>
        <taxon>Lucifera</taxon>
    </lineage>
</organism>
<dbReference type="InterPro" id="IPR032466">
    <property type="entry name" value="Metal_Hydrolase"/>
</dbReference>
<feature type="binding site" evidence="11">
    <location>
        <begin position="218"/>
        <end position="219"/>
    </location>
    <ligand>
        <name>substrate</name>
    </ligand>
</feature>
<comment type="cofactor">
    <cofactor evidence="12">
        <name>a divalent metal cation</name>
        <dbReference type="ChEBI" id="CHEBI:60240"/>
    </cofactor>
    <text evidence="12">Binds 1 divalent metal cation per subunit.</text>
</comment>
<gene>
    <name evidence="14" type="ORF">LUCI_0580</name>
</gene>
<feature type="binding site" evidence="11">
    <location>
        <position position="249"/>
    </location>
    <ligand>
        <name>substrate</name>
    </ligand>
</feature>
<comment type="pathway">
    <text evidence="8">Amino-sugar metabolism; N-acetylneuraminate degradation; D-fructose 6-phosphate from N-acetylneuraminate: step 4/5.</text>
</comment>
<feature type="binding site" evidence="11">
    <location>
        <begin position="305"/>
        <end position="307"/>
    </location>
    <ligand>
        <name>substrate</name>
    </ligand>
</feature>
<dbReference type="InterPro" id="IPR003764">
    <property type="entry name" value="GlcNAc_6-P_deAcase"/>
</dbReference>
<dbReference type="Pfam" id="PF01979">
    <property type="entry name" value="Amidohydro_1"/>
    <property type="match status" value="1"/>
</dbReference>
<reference evidence="14 15" key="1">
    <citation type="submission" date="2018-06" db="EMBL/GenBank/DDBJ databases">
        <authorList>
            <person name="Strepis N."/>
        </authorList>
    </citation>
    <scope>NUCLEOTIDE SEQUENCE [LARGE SCALE GENOMIC DNA]</scope>
    <source>
        <strain evidence="14">LUCI</strain>
    </source>
</reference>
<evidence type="ECO:0000256" key="12">
    <source>
        <dbReference type="PIRSR" id="PIRSR038994-3"/>
    </source>
</evidence>
<comment type="similarity">
    <text evidence="1 9">Belongs to the metallo-dependent hydrolases superfamily. NagA family.</text>
</comment>
<dbReference type="GO" id="GO:0008448">
    <property type="term" value="F:N-acetylglucosamine-6-phosphate deacetylase activity"/>
    <property type="evidence" value="ECO:0007669"/>
    <property type="project" value="UniProtKB-EC"/>
</dbReference>
<evidence type="ECO:0000259" key="13">
    <source>
        <dbReference type="Pfam" id="PF01979"/>
    </source>
</evidence>
<dbReference type="InterPro" id="IPR006680">
    <property type="entry name" value="Amidohydro-rel"/>
</dbReference>
<dbReference type="RefSeq" id="WP_122626366.1">
    <property type="nucleotide sequence ID" value="NZ_UPPP01000055.1"/>
</dbReference>
<evidence type="ECO:0000313" key="14">
    <source>
        <dbReference type="EMBL" id="VBB05371.1"/>
    </source>
</evidence>
<evidence type="ECO:0000256" key="5">
    <source>
        <dbReference type="ARBA" id="ARBA00022801"/>
    </source>
</evidence>
<evidence type="ECO:0000256" key="8">
    <source>
        <dbReference type="ARBA" id="ARBA00060590"/>
    </source>
</evidence>
<dbReference type="FunFam" id="3.20.20.140:FF:000004">
    <property type="entry name" value="N-acetylglucosamine-6-phosphate deacetylase"/>
    <property type="match status" value="1"/>
</dbReference>
<feature type="binding site" evidence="11">
    <location>
        <position position="143"/>
    </location>
    <ligand>
        <name>substrate</name>
    </ligand>
</feature>
<feature type="binding site" evidence="12">
    <location>
        <position position="215"/>
    </location>
    <ligand>
        <name>Zn(2+)</name>
        <dbReference type="ChEBI" id="CHEBI:29105"/>
    </ligand>
</feature>